<dbReference type="Proteomes" id="UP000657918">
    <property type="component" value="Chromosome 16"/>
</dbReference>
<evidence type="ECO:0000313" key="1">
    <source>
        <dbReference type="EMBL" id="KAF9666052.1"/>
    </source>
</evidence>
<dbReference type="EMBL" id="JADGMS010000016">
    <property type="protein sequence ID" value="KAF9666052.1"/>
    <property type="molecule type" value="Genomic_DNA"/>
</dbReference>
<keyword evidence="2" id="KW-1185">Reference proteome</keyword>
<protein>
    <submittedName>
        <fullName evidence="1">Uncharacterized protein</fullName>
    </submittedName>
</protein>
<sequence>MALARRSVTGYKISKDLPQTQRQISGSVSRKQNEVCTVSKPPKEDLQISYHYLMQEDMNIQIFVVSGLYGKLNGHVYELYRHV</sequence>
<accession>A0A835MGX1</accession>
<gene>
    <name evidence="1" type="ORF">SADUNF_Sadunf16G0188700</name>
</gene>
<proteinExistence type="predicted"/>
<dbReference type="AlphaFoldDB" id="A0A835MGX1"/>
<name>A0A835MGX1_9ROSI</name>
<organism evidence="1 2">
    <name type="scientific">Salix dunnii</name>
    <dbReference type="NCBI Taxonomy" id="1413687"/>
    <lineage>
        <taxon>Eukaryota</taxon>
        <taxon>Viridiplantae</taxon>
        <taxon>Streptophyta</taxon>
        <taxon>Embryophyta</taxon>
        <taxon>Tracheophyta</taxon>
        <taxon>Spermatophyta</taxon>
        <taxon>Magnoliopsida</taxon>
        <taxon>eudicotyledons</taxon>
        <taxon>Gunneridae</taxon>
        <taxon>Pentapetalae</taxon>
        <taxon>rosids</taxon>
        <taxon>fabids</taxon>
        <taxon>Malpighiales</taxon>
        <taxon>Salicaceae</taxon>
        <taxon>Saliceae</taxon>
        <taxon>Salix</taxon>
    </lineage>
</organism>
<reference evidence="1 2" key="1">
    <citation type="submission" date="2020-10" db="EMBL/GenBank/DDBJ databases">
        <title>Plant Genome Project.</title>
        <authorList>
            <person name="Zhang R.-G."/>
        </authorList>
    </citation>
    <scope>NUCLEOTIDE SEQUENCE [LARGE SCALE GENOMIC DNA]</scope>
    <source>
        <strain evidence="1">FAFU-HL-1</strain>
        <tissue evidence="1">Leaf</tissue>
    </source>
</reference>
<comment type="caution">
    <text evidence="1">The sequence shown here is derived from an EMBL/GenBank/DDBJ whole genome shotgun (WGS) entry which is preliminary data.</text>
</comment>
<evidence type="ECO:0000313" key="2">
    <source>
        <dbReference type="Proteomes" id="UP000657918"/>
    </source>
</evidence>